<evidence type="ECO:0000256" key="5">
    <source>
        <dbReference type="ARBA" id="ARBA00022989"/>
    </source>
</evidence>
<evidence type="ECO:0000256" key="2">
    <source>
        <dbReference type="ARBA" id="ARBA00022692"/>
    </source>
</evidence>
<evidence type="ECO:0000259" key="9">
    <source>
        <dbReference type="PROSITE" id="PS50929"/>
    </source>
</evidence>
<evidence type="ECO:0000256" key="1">
    <source>
        <dbReference type="ARBA" id="ARBA00004651"/>
    </source>
</evidence>
<evidence type="ECO:0000256" key="6">
    <source>
        <dbReference type="ARBA" id="ARBA00023136"/>
    </source>
</evidence>
<dbReference type="SUPFAM" id="SSF52540">
    <property type="entry name" value="P-loop containing nucleoside triphosphate hydrolases"/>
    <property type="match status" value="1"/>
</dbReference>
<dbReference type="AlphaFoldDB" id="A0A9E7DK51"/>
<keyword evidence="4 10" id="KW-0067">ATP-binding</keyword>
<accession>A0A9E7DK51</accession>
<evidence type="ECO:0000259" key="8">
    <source>
        <dbReference type="PROSITE" id="PS50893"/>
    </source>
</evidence>
<evidence type="ECO:0000256" key="4">
    <source>
        <dbReference type="ARBA" id="ARBA00022840"/>
    </source>
</evidence>
<dbReference type="RefSeq" id="WP_019215054.1">
    <property type="nucleotide sequence ID" value="NZ_CP096649.1"/>
</dbReference>
<dbReference type="GO" id="GO:0005524">
    <property type="term" value="F:ATP binding"/>
    <property type="evidence" value="ECO:0007669"/>
    <property type="project" value="UniProtKB-KW"/>
</dbReference>
<dbReference type="GO" id="GO:0005886">
    <property type="term" value="C:plasma membrane"/>
    <property type="evidence" value="ECO:0007669"/>
    <property type="project" value="UniProtKB-SubCell"/>
</dbReference>
<dbReference type="GO" id="GO:0034040">
    <property type="term" value="F:ATPase-coupled lipid transmembrane transporter activity"/>
    <property type="evidence" value="ECO:0007669"/>
    <property type="project" value="TreeGrafter"/>
</dbReference>
<evidence type="ECO:0000256" key="7">
    <source>
        <dbReference type="SAM" id="Phobius"/>
    </source>
</evidence>
<keyword evidence="3" id="KW-0547">Nucleotide-binding</keyword>
<dbReference type="InterPro" id="IPR003439">
    <property type="entry name" value="ABC_transporter-like_ATP-bd"/>
</dbReference>
<reference evidence="10" key="1">
    <citation type="submission" date="2022-04" db="EMBL/GenBank/DDBJ databases">
        <title>Complete genome sequences of Ezakiella coagulans and Fenollaria massiliensis.</title>
        <authorList>
            <person name="France M.T."/>
            <person name="Clifford J."/>
            <person name="Narina S."/>
            <person name="Rutt L."/>
            <person name="Ravel J."/>
        </authorList>
    </citation>
    <scope>NUCLEOTIDE SEQUENCE</scope>
    <source>
        <strain evidence="10">C0061C2</strain>
    </source>
</reference>
<feature type="transmembrane region" description="Helical" evidence="7">
    <location>
        <begin position="268"/>
        <end position="285"/>
    </location>
</feature>
<dbReference type="InterPro" id="IPR039421">
    <property type="entry name" value="Type_1_exporter"/>
</dbReference>
<dbReference type="PANTHER" id="PTHR24221:SF653">
    <property type="entry name" value="TRANSPORT ATP-BINDING PROTEIN CYDC"/>
    <property type="match status" value="1"/>
</dbReference>
<evidence type="ECO:0000313" key="11">
    <source>
        <dbReference type="Proteomes" id="UP000831151"/>
    </source>
</evidence>
<dbReference type="Proteomes" id="UP000831151">
    <property type="component" value="Chromosome"/>
</dbReference>
<dbReference type="InterPro" id="IPR027417">
    <property type="entry name" value="P-loop_NTPase"/>
</dbReference>
<feature type="transmembrane region" description="Helical" evidence="7">
    <location>
        <begin position="238"/>
        <end position="262"/>
    </location>
</feature>
<dbReference type="Pfam" id="PF00664">
    <property type="entry name" value="ABC_membrane"/>
    <property type="match status" value="1"/>
</dbReference>
<dbReference type="InterPro" id="IPR017871">
    <property type="entry name" value="ABC_transporter-like_CS"/>
</dbReference>
<dbReference type="GO" id="GO:0140359">
    <property type="term" value="F:ABC-type transporter activity"/>
    <property type="evidence" value="ECO:0007669"/>
    <property type="project" value="InterPro"/>
</dbReference>
<feature type="domain" description="ABC transporter" evidence="8">
    <location>
        <begin position="322"/>
        <end position="531"/>
    </location>
</feature>
<dbReference type="GO" id="GO:0016887">
    <property type="term" value="F:ATP hydrolysis activity"/>
    <property type="evidence" value="ECO:0007669"/>
    <property type="project" value="InterPro"/>
</dbReference>
<dbReference type="KEGG" id="fms:M1R53_01760"/>
<feature type="domain" description="ABC transmembrane type-1" evidence="9">
    <location>
        <begin position="18"/>
        <end position="297"/>
    </location>
</feature>
<dbReference type="SMART" id="SM00382">
    <property type="entry name" value="AAA"/>
    <property type="match status" value="1"/>
</dbReference>
<keyword evidence="11" id="KW-1185">Reference proteome</keyword>
<feature type="transmembrane region" description="Helical" evidence="7">
    <location>
        <begin position="152"/>
        <end position="169"/>
    </location>
</feature>
<proteinExistence type="predicted"/>
<dbReference type="Gene3D" id="3.40.50.300">
    <property type="entry name" value="P-loop containing nucleotide triphosphate hydrolases"/>
    <property type="match status" value="1"/>
</dbReference>
<dbReference type="InterPro" id="IPR011527">
    <property type="entry name" value="ABC1_TM_dom"/>
</dbReference>
<evidence type="ECO:0000313" key="10">
    <source>
        <dbReference type="EMBL" id="UQK59405.1"/>
    </source>
</evidence>
<keyword evidence="6 7" id="KW-0472">Membrane</keyword>
<sequence>MELKKSKKEMLKLVNIPSFILLLALCLLSAILFVIAPITLNTVIENVGKIGVYDILKVISILALGYIVDFISVFTKNQLVQDYHTKGAGLIYSDIFKLDYDKYINEGPTALRELAYNAVEAYASFYFDVIPNLLVNIVTIVVTIAVAWSFNYIAALFMLAIIPIHYFGFKALNKKLSKLSINLQSTSSESFKNINSLISQVDFIKQNAENENLLPAIEDNIHKSEGVRKKVNYVANGASGLLIGLNQIIQNLVIIFLAALALNDKNNFGSVIFVMLVFPYFSNAIRGLSFTNLGFANVKAADNFLKTLIDFKAKDGSKPMPEKIESIKFDIDKVNILDKNLLNNVKMEFKKGDIVGVMGESGTGKSTLLKLIPKFRETDGIYINDIPISEIKNKDYLRKVSYYSQNTPIITDTLYNNLNFGRKKVSKAIYEAMPFLTKFINLDEMIVENGANLSGGDKQRIALSRYFTEDADIVILDEPTSSLDKETEEELMKEILKDTKDKIVFIISHNKEIMKYCSHLVEIKNKTATVL</sequence>
<name>A0A9E7DK51_9FIRM</name>
<dbReference type="PROSITE" id="PS50929">
    <property type="entry name" value="ABC_TM1F"/>
    <property type="match status" value="1"/>
</dbReference>
<dbReference type="PROSITE" id="PS00211">
    <property type="entry name" value="ABC_TRANSPORTER_1"/>
    <property type="match status" value="1"/>
</dbReference>
<dbReference type="PANTHER" id="PTHR24221">
    <property type="entry name" value="ATP-BINDING CASSETTE SUB-FAMILY B"/>
    <property type="match status" value="1"/>
</dbReference>
<dbReference type="SUPFAM" id="SSF90123">
    <property type="entry name" value="ABC transporter transmembrane region"/>
    <property type="match status" value="1"/>
</dbReference>
<gene>
    <name evidence="10" type="ORF">M1R53_01760</name>
</gene>
<evidence type="ECO:0000256" key="3">
    <source>
        <dbReference type="ARBA" id="ARBA00022741"/>
    </source>
</evidence>
<keyword evidence="2 7" id="KW-0812">Transmembrane</keyword>
<dbReference type="Pfam" id="PF00005">
    <property type="entry name" value="ABC_tran"/>
    <property type="match status" value="1"/>
</dbReference>
<dbReference type="PROSITE" id="PS50893">
    <property type="entry name" value="ABC_TRANSPORTER_2"/>
    <property type="match status" value="1"/>
</dbReference>
<dbReference type="InterPro" id="IPR003593">
    <property type="entry name" value="AAA+_ATPase"/>
</dbReference>
<feature type="transmembrane region" description="Helical" evidence="7">
    <location>
        <begin position="55"/>
        <end position="74"/>
    </location>
</feature>
<dbReference type="Gene3D" id="1.20.1560.10">
    <property type="entry name" value="ABC transporter type 1, transmembrane domain"/>
    <property type="match status" value="1"/>
</dbReference>
<feature type="transmembrane region" description="Helical" evidence="7">
    <location>
        <begin position="125"/>
        <end position="146"/>
    </location>
</feature>
<dbReference type="CDD" id="cd03228">
    <property type="entry name" value="ABCC_MRP_Like"/>
    <property type="match status" value="1"/>
</dbReference>
<dbReference type="EMBL" id="CP096649">
    <property type="protein sequence ID" value="UQK59405.1"/>
    <property type="molecule type" value="Genomic_DNA"/>
</dbReference>
<organism evidence="10 11">
    <name type="scientific">Fenollaria massiliensis</name>
    <dbReference type="NCBI Taxonomy" id="938288"/>
    <lineage>
        <taxon>Bacteria</taxon>
        <taxon>Bacillati</taxon>
        <taxon>Bacillota</taxon>
        <taxon>Clostridia</taxon>
        <taxon>Eubacteriales</taxon>
        <taxon>Fenollaria</taxon>
    </lineage>
</organism>
<feature type="transmembrane region" description="Helical" evidence="7">
    <location>
        <begin position="12"/>
        <end position="35"/>
    </location>
</feature>
<comment type="subcellular location">
    <subcellularLocation>
        <location evidence="1">Cell membrane</location>
        <topology evidence="1">Multi-pass membrane protein</topology>
    </subcellularLocation>
</comment>
<keyword evidence="5 7" id="KW-1133">Transmembrane helix</keyword>
<dbReference type="InterPro" id="IPR036640">
    <property type="entry name" value="ABC1_TM_sf"/>
</dbReference>
<protein>
    <submittedName>
        <fullName evidence="10">ABC transporter ATP-binding protein/permease</fullName>
    </submittedName>
</protein>